<comment type="caution">
    <text evidence="1">The sequence shown here is derived from an EMBL/GenBank/DDBJ whole genome shotgun (WGS) entry which is preliminary data.</text>
</comment>
<dbReference type="SUPFAM" id="SSF52799">
    <property type="entry name" value="(Phosphotyrosine protein) phosphatases II"/>
    <property type="match status" value="1"/>
</dbReference>
<evidence type="ECO:0000313" key="1">
    <source>
        <dbReference type="EMBL" id="MBO1515736.1"/>
    </source>
</evidence>
<proteinExistence type="predicted"/>
<dbReference type="Proteomes" id="UP000664161">
    <property type="component" value="Unassembled WGS sequence"/>
</dbReference>
<dbReference type="AlphaFoldDB" id="A0AAW4IKP0"/>
<dbReference type="InterPro" id="IPR029021">
    <property type="entry name" value="Prot-tyrosine_phosphatase-like"/>
</dbReference>
<dbReference type="EMBL" id="JAGBKN010000001">
    <property type="protein sequence ID" value="MBO1515736.1"/>
    <property type="molecule type" value="Genomic_DNA"/>
</dbReference>
<evidence type="ECO:0000313" key="2">
    <source>
        <dbReference type="Proteomes" id="UP000664161"/>
    </source>
</evidence>
<name>A0AAW4IKP0_9GAMM</name>
<organism evidence="1 2">
    <name type="scientific">Psychrobacter halodurans</name>
    <dbReference type="NCBI Taxonomy" id="2818439"/>
    <lineage>
        <taxon>Bacteria</taxon>
        <taxon>Pseudomonadati</taxon>
        <taxon>Pseudomonadota</taxon>
        <taxon>Gammaproteobacteria</taxon>
        <taxon>Moraxellales</taxon>
        <taxon>Moraxellaceae</taxon>
        <taxon>Psychrobacter</taxon>
    </lineage>
</organism>
<keyword evidence="2" id="KW-1185">Reference proteome</keyword>
<dbReference type="RefSeq" id="WP_207968787.1">
    <property type="nucleotide sequence ID" value="NZ_JAGBKN010000001.1"/>
</dbReference>
<sequence length="192" mass="20569">MTSHTTVTTPNPDQINDVAATNTAAANDAAAGDSATADADNVDNGIELSTIFEPYFRPDANTIVCGALDEQKVEALAKAGVELVINLQPDDELSFDEAAAVKRAGMYYEQLPVSGAADLKQLKVLAFDNILRQYHGKKVALHCGSGNRVGAVTALRAGWLRGRKMDTAMARGRSHGLSKLEDEVYNRLLVPR</sequence>
<dbReference type="Gene3D" id="3.90.190.10">
    <property type="entry name" value="Protein tyrosine phosphatase superfamily"/>
    <property type="match status" value="1"/>
</dbReference>
<protein>
    <submittedName>
        <fullName evidence="1">Serine/threonine protein phosphatase</fullName>
    </submittedName>
</protein>
<gene>
    <name evidence="1" type="ORF">J3491_00100</name>
</gene>
<reference evidence="1 2" key="1">
    <citation type="submission" date="2021-03" db="EMBL/GenBank/DDBJ databases">
        <authorList>
            <person name="Shang D.-D."/>
            <person name="Du Z.-J."/>
            <person name="Chen G.-J."/>
        </authorList>
    </citation>
    <scope>NUCLEOTIDE SEQUENCE [LARGE SCALE GENOMIC DNA]</scope>
    <source>
        <strain evidence="1 2">F2608</strain>
    </source>
</reference>
<accession>A0AAW4IKP0</accession>